<protein>
    <submittedName>
        <fullName evidence="2">Uncharacterized protein</fullName>
    </submittedName>
</protein>
<dbReference type="EMBL" id="GBRH01214914">
    <property type="protein sequence ID" value="JAD82981.1"/>
    <property type="molecule type" value="Transcribed_RNA"/>
</dbReference>
<organism evidence="2">
    <name type="scientific">Arundo donax</name>
    <name type="common">Giant reed</name>
    <name type="synonym">Donax arundinaceus</name>
    <dbReference type="NCBI Taxonomy" id="35708"/>
    <lineage>
        <taxon>Eukaryota</taxon>
        <taxon>Viridiplantae</taxon>
        <taxon>Streptophyta</taxon>
        <taxon>Embryophyta</taxon>
        <taxon>Tracheophyta</taxon>
        <taxon>Spermatophyta</taxon>
        <taxon>Magnoliopsida</taxon>
        <taxon>Liliopsida</taxon>
        <taxon>Poales</taxon>
        <taxon>Poaceae</taxon>
        <taxon>PACMAD clade</taxon>
        <taxon>Arundinoideae</taxon>
        <taxon>Arundineae</taxon>
        <taxon>Arundo</taxon>
    </lineage>
</organism>
<sequence length="52" mass="6099">MDPPRLPINGGLLHIRLHRRRHRSNSCYPRRGGPPPPWDDEDEDKNDTEVKT</sequence>
<accession>A0A0A9D597</accession>
<evidence type="ECO:0000313" key="2">
    <source>
        <dbReference type="EMBL" id="JAD82981.1"/>
    </source>
</evidence>
<dbReference type="AlphaFoldDB" id="A0A0A9D597"/>
<evidence type="ECO:0000256" key="1">
    <source>
        <dbReference type="SAM" id="MobiDB-lite"/>
    </source>
</evidence>
<reference evidence="2" key="2">
    <citation type="journal article" date="2015" name="Data Brief">
        <title>Shoot transcriptome of the giant reed, Arundo donax.</title>
        <authorList>
            <person name="Barrero R.A."/>
            <person name="Guerrero F.D."/>
            <person name="Moolhuijzen P."/>
            <person name="Goolsby J.A."/>
            <person name="Tidwell J."/>
            <person name="Bellgard S.E."/>
            <person name="Bellgard M.I."/>
        </authorList>
    </citation>
    <scope>NUCLEOTIDE SEQUENCE</scope>
    <source>
        <tissue evidence="2">Shoot tissue taken approximately 20 cm above the soil surface</tissue>
    </source>
</reference>
<reference evidence="2" key="1">
    <citation type="submission" date="2014-09" db="EMBL/GenBank/DDBJ databases">
        <authorList>
            <person name="Magalhaes I.L.F."/>
            <person name="Oliveira U."/>
            <person name="Santos F.R."/>
            <person name="Vidigal T.H.D.A."/>
            <person name="Brescovit A.D."/>
            <person name="Santos A.J."/>
        </authorList>
    </citation>
    <scope>NUCLEOTIDE SEQUENCE</scope>
    <source>
        <tissue evidence="2">Shoot tissue taken approximately 20 cm above the soil surface</tissue>
    </source>
</reference>
<name>A0A0A9D597_ARUDO</name>
<proteinExistence type="predicted"/>
<feature type="region of interest" description="Disordered" evidence="1">
    <location>
        <begin position="20"/>
        <end position="52"/>
    </location>
</feature>